<dbReference type="InterPro" id="IPR004839">
    <property type="entry name" value="Aminotransferase_I/II_large"/>
</dbReference>
<dbReference type="SUPFAM" id="SSF53383">
    <property type="entry name" value="PLP-dependent transferases"/>
    <property type="match status" value="1"/>
</dbReference>
<comment type="similarity">
    <text evidence="2 6">Belongs to the class-I pyridoxal-phosphate-dependent aminotransferase family.</text>
</comment>
<feature type="domain" description="Aminotransferase class I/classII large" evidence="7">
    <location>
        <begin position="31"/>
        <end position="372"/>
    </location>
</feature>
<keyword evidence="4 6" id="KW-0808">Transferase</keyword>
<dbReference type="RefSeq" id="WP_317831335.1">
    <property type="nucleotide sequence ID" value="NZ_CP136920.1"/>
</dbReference>
<dbReference type="CDD" id="cd00609">
    <property type="entry name" value="AAT_like"/>
    <property type="match status" value="1"/>
</dbReference>
<evidence type="ECO:0000256" key="4">
    <source>
        <dbReference type="ARBA" id="ARBA00022679"/>
    </source>
</evidence>
<dbReference type="GO" id="GO:0030170">
    <property type="term" value="F:pyridoxal phosphate binding"/>
    <property type="evidence" value="ECO:0007669"/>
    <property type="project" value="InterPro"/>
</dbReference>
<dbReference type="InterPro" id="IPR015424">
    <property type="entry name" value="PyrdxlP-dep_Trfase"/>
</dbReference>
<dbReference type="InterPro" id="IPR050596">
    <property type="entry name" value="AspAT/PAT-like"/>
</dbReference>
<dbReference type="EC" id="2.6.1.-" evidence="6"/>
<dbReference type="Gene3D" id="3.90.1150.10">
    <property type="entry name" value="Aspartate Aminotransferase, domain 1"/>
    <property type="match status" value="1"/>
</dbReference>
<dbReference type="InterPro" id="IPR004838">
    <property type="entry name" value="NHTrfase_class1_PyrdxlP-BS"/>
</dbReference>
<evidence type="ECO:0000259" key="7">
    <source>
        <dbReference type="Pfam" id="PF00155"/>
    </source>
</evidence>
<dbReference type="Proteomes" id="UP001304300">
    <property type="component" value="Chromosome"/>
</dbReference>
<dbReference type="GO" id="GO:0008483">
    <property type="term" value="F:transaminase activity"/>
    <property type="evidence" value="ECO:0007669"/>
    <property type="project" value="UniProtKB-KW"/>
</dbReference>
<gene>
    <name evidence="8" type="ORF">RZN69_12530</name>
</gene>
<dbReference type="Pfam" id="PF00155">
    <property type="entry name" value="Aminotran_1_2"/>
    <property type="match status" value="1"/>
</dbReference>
<keyword evidence="3 6" id="KW-0032">Aminotransferase</keyword>
<dbReference type="PANTHER" id="PTHR46383:SF3">
    <property type="entry name" value="ASPARTATE AMINOTRANSFERASE-RELATED"/>
    <property type="match status" value="1"/>
</dbReference>
<protein>
    <recommendedName>
        <fullName evidence="6">Aminotransferase</fullName>
        <ecNumber evidence="6">2.6.1.-</ecNumber>
    </recommendedName>
</protein>
<evidence type="ECO:0000256" key="2">
    <source>
        <dbReference type="ARBA" id="ARBA00007441"/>
    </source>
</evidence>
<keyword evidence="5" id="KW-0663">Pyridoxal phosphate</keyword>
<dbReference type="InterPro" id="IPR015421">
    <property type="entry name" value="PyrdxlP-dep_Trfase_major"/>
</dbReference>
<evidence type="ECO:0000256" key="6">
    <source>
        <dbReference type="RuleBase" id="RU000481"/>
    </source>
</evidence>
<dbReference type="InterPro" id="IPR015422">
    <property type="entry name" value="PyrdxlP-dep_Trfase_small"/>
</dbReference>
<evidence type="ECO:0000256" key="1">
    <source>
        <dbReference type="ARBA" id="ARBA00001933"/>
    </source>
</evidence>
<dbReference type="KEGG" id="puo:RZN69_12530"/>
<evidence type="ECO:0000313" key="8">
    <source>
        <dbReference type="EMBL" id="WOO39442.1"/>
    </source>
</evidence>
<keyword evidence="9" id="KW-1185">Reference proteome</keyword>
<organism evidence="8 9">
    <name type="scientific">Rubellicoccus peritrichatus</name>
    <dbReference type="NCBI Taxonomy" id="3080537"/>
    <lineage>
        <taxon>Bacteria</taxon>
        <taxon>Pseudomonadati</taxon>
        <taxon>Verrucomicrobiota</taxon>
        <taxon>Opitutia</taxon>
        <taxon>Puniceicoccales</taxon>
        <taxon>Cerasicoccaceae</taxon>
        <taxon>Rubellicoccus</taxon>
    </lineage>
</organism>
<evidence type="ECO:0000256" key="5">
    <source>
        <dbReference type="ARBA" id="ARBA00022898"/>
    </source>
</evidence>
<evidence type="ECO:0000313" key="9">
    <source>
        <dbReference type="Proteomes" id="UP001304300"/>
    </source>
</evidence>
<comment type="cofactor">
    <cofactor evidence="1 6">
        <name>pyridoxal 5'-phosphate</name>
        <dbReference type="ChEBI" id="CHEBI:597326"/>
    </cofactor>
</comment>
<dbReference type="AlphaFoldDB" id="A0AAQ3L7Z5"/>
<dbReference type="EMBL" id="CP136920">
    <property type="protein sequence ID" value="WOO39442.1"/>
    <property type="molecule type" value="Genomic_DNA"/>
</dbReference>
<dbReference type="GO" id="GO:0006520">
    <property type="term" value="P:amino acid metabolic process"/>
    <property type="evidence" value="ECO:0007669"/>
    <property type="project" value="InterPro"/>
</dbReference>
<sequence length="391" mass="43157">MSSQRFVARHVSGLPRSGIRDFFAIVSQMSDAISLGIGEPDFVTPWHIREAAIYALEKGKTSYTDNKGLIQLRREISTYVENFFKVSYHPDEEILVSVGVSEAMDIALRAIIDPGDKVLYHEPCYVSYSPSVVLAHGQAIGVPTTAEDEFAINPDRLIAAWEPGVKALILNFPTNPTGGTVSREKLERIAKFAVEKDILVISDEIYAELTYEGEHVSIASFPGMKERTIFLHGFSKAFAMTGFRIGFACSTPELTEAMMKVHQYAMMCAPILSQEAAIEALRNGEESVAKMKEQYMQRRNFICRRFNEAGLTCHVPRGTFYAFPSIASTGLSSMEFCKQVLEAEKVAVVPGTAFGPSGEGFIRASFSSSYEHLIKASDAIERFADGVRAKA</sequence>
<name>A0AAQ3L7Z5_9BACT</name>
<dbReference type="FunFam" id="3.40.640.10:FF:000033">
    <property type="entry name" value="Aspartate aminotransferase"/>
    <property type="match status" value="1"/>
</dbReference>
<dbReference type="PROSITE" id="PS00105">
    <property type="entry name" value="AA_TRANSFER_CLASS_1"/>
    <property type="match status" value="1"/>
</dbReference>
<accession>A0AAQ3L7Z5</accession>
<reference evidence="8 9" key="1">
    <citation type="submission" date="2023-10" db="EMBL/GenBank/DDBJ databases">
        <title>Rubellicoccus peritrichatus gen. nov., sp. nov., isolated from an algae of coral reef tank.</title>
        <authorList>
            <person name="Luo J."/>
        </authorList>
    </citation>
    <scope>NUCLEOTIDE SEQUENCE [LARGE SCALE GENOMIC DNA]</scope>
    <source>
        <strain evidence="8 9">CR14</strain>
    </source>
</reference>
<proteinExistence type="inferred from homology"/>
<evidence type="ECO:0000256" key="3">
    <source>
        <dbReference type="ARBA" id="ARBA00022576"/>
    </source>
</evidence>
<dbReference type="Gene3D" id="3.40.640.10">
    <property type="entry name" value="Type I PLP-dependent aspartate aminotransferase-like (Major domain)"/>
    <property type="match status" value="1"/>
</dbReference>
<dbReference type="PANTHER" id="PTHR46383">
    <property type="entry name" value="ASPARTATE AMINOTRANSFERASE"/>
    <property type="match status" value="1"/>
</dbReference>